<feature type="domain" description="HTH tetR-type" evidence="6">
    <location>
        <begin position="25"/>
        <end position="85"/>
    </location>
</feature>
<dbReference type="GO" id="GO:0003700">
    <property type="term" value="F:DNA-binding transcription factor activity"/>
    <property type="evidence" value="ECO:0007669"/>
    <property type="project" value="TreeGrafter"/>
</dbReference>
<evidence type="ECO:0000256" key="1">
    <source>
        <dbReference type="ARBA" id="ARBA00023015"/>
    </source>
</evidence>
<feature type="DNA-binding region" description="H-T-H motif" evidence="4">
    <location>
        <begin position="48"/>
        <end position="67"/>
    </location>
</feature>
<evidence type="ECO:0000256" key="3">
    <source>
        <dbReference type="ARBA" id="ARBA00023163"/>
    </source>
</evidence>
<organism evidence="7 8">
    <name type="scientific">Kribbella soli</name>
    <dbReference type="NCBI Taxonomy" id="1124743"/>
    <lineage>
        <taxon>Bacteria</taxon>
        <taxon>Bacillati</taxon>
        <taxon>Actinomycetota</taxon>
        <taxon>Actinomycetes</taxon>
        <taxon>Propionibacteriales</taxon>
        <taxon>Kribbellaceae</taxon>
        <taxon>Kribbella</taxon>
    </lineage>
</organism>
<dbReference type="PANTHER" id="PTHR30055:SF234">
    <property type="entry name" value="HTH-TYPE TRANSCRIPTIONAL REGULATOR BETI"/>
    <property type="match status" value="1"/>
</dbReference>
<keyword evidence="2 4" id="KW-0238">DNA-binding</keyword>
<dbReference type="OrthoDB" id="4823039at2"/>
<evidence type="ECO:0000256" key="5">
    <source>
        <dbReference type="SAM" id="MobiDB-lite"/>
    </source>
</evidence>
<evidence type="ECO:0000313" key="7">
    <source>
        <dbReference type="EMBL" id="TCC05899.1"/>
    </source>
</evidence>
<evidence type="ECO:0000256" key="2">
    <source>
        <dbReference type="ARBA" id="ARBA00023125"/>
    </source>
</evidence>
<dbReference type="InterPro" id="IPR001647">
    <property type="entry name" value="HTH_TetR"/>
</dbReference>
<dbReference type="PRINTS" id="PR00455">
    <property type="entry name" value="HTHTETR"/>
</dbReference>
<keyword evidence="3" id="KW-0804">Transcription</keyword>
<dbReference type="PANTHER" id="PTHR30055">
    <property type="entry name" value="HTH-TYPE TRANSCRIPTIONAL REGULATOR RUTR"/>
    <property type="match status" value="1"/>
</dbReference>
<dbReference type="Gene3D" id="1.10.357.10">
    <property type="entry name" value="Tetracycline Repressor, domain 2"/>
    <property type="match status" value="1"/>
</dbReference>
<name>A0A4R0HDV8_9ACTN</name>
<keyword evidence="8" id="KW-1185">Reference proteome</keyword>
<dbReference type="InterPro" id="IPR050109">
    <property type="entry name" value="HTH-type_TetR-like_transc_reg"/>
</dbReference>
<dbReference type="AlphaFoldDB" id="A0A4R0HDV8"/>
<dbReference type="Pfam" id="PF00440">
    <property type="entry name" value="TetR_N"/>
    <property type="match status" value="1"/>
</dbReference>
<comment type="caution">
    <text evidence="7">The sequence shown here is derived from an EMBL/GenBank/DDBJ whole genome shotgun (WGS) entry which is preliminary data.</text>
</comment>
<accession>A0A4R0HDV8</accession>
<dbReference type="Proteomes" id="UP000292346">
    <property type="component" value="Unassembled WGS sequence"/>
</dbReference>
<gene>
    <name evidence="7" type="ORF">E0H45_28300</name>
</gene>
<evidence type="ECO:0000313" key="8">
    <source>
        <dbReference type="Proteomes" id="UP000292346"/>
    </source>
</evidence>
<dbReference type="PROSITE" id="PS50977">
    <property type="entry name" value="HTH_TETR_2"/>
    <property type="match status" value="1"/>
</dbReference>
<proteinExistence type="predicted"/>
<reference evidence="7 8" key="1">
    <citation type="submission" date="2019-02" db="EMBL/GenBank/DDBJ databases">
        <title>Kribbella capetownensis sp. nov. and Kribbella speibonae sp. nov., isolated from soil.</title>
        <authorList>
            <person name="Curtis S.M."/>
            <person name="Norton I."/>
            <person name="Everest G.J."/>
            <person name="Meyers P.R."/>
        </authorList>
    </citation>
    <scope>NUCLEOTIDE SEQUENCE [LARGE SCALE GENOMIC DNA]</scope>
    <source>
        <strain evidence="7 8">KCTC 29219</strain>
    </source>
</reference>
<feature type="region of interest" description="Disordered" evidence="5">
    <location>
        <begin position="1"/>
        <end position="26"/>
    </location>
</feature>
<evidence type="ECO:0000256" key="4">
    <source>
        <dbReference type="PROSITE-ProRule" id="PRU00335"/>
    </source>
</evidence>
<dbReference type="SUPFAM" id="SSF46689">
    <property type="entry name" value="Homeodomain-like"/>
    <property type="match status" value="1"/>
</dbReference>
<protein>
    <submittedName>
        <fullName evidence="7">TetR/AcrR family transcriptional regulator</fullName>
    </submittedName>
</protein>
<dbReference type="InterPro" id="IPR009057">
    <property type="entry name" value="Homeodomain-like_sf"/>
</dbReference>
<sequence>MTTASVGRVGKPVKTPKRTRREQAAATRERVIRAAIEVFAEAGYVGTRMTDIAGRAGVAVQTVYFVFHTKAELLQACFDHAVLGPDRLPPPQQPFFAEISAAESGRAALAAFVRGNTAILTRVAVIKEVAESAPHEPDAVAVVERSEQLRRDGLGQVVDQIAGRWGLRPGLDAGDAVDLLLMLSTSGPFLELRRYGWSDTKYAEWLTDALARELLA</sequence>
<dbReference type="GO" id="GO:0000976">
    <property type="term" value="F:transcription cis-regulatory region binding"/>
    <property type="evidence" value="ECO:0007669"/>
    <property type="project" value="TreeGrafter"/>
</dbReference>
<keyword evidence="1" id="KW-0805">Transcription regulation</keyword>
<dbReference type="EMBL" id="SJJZ01000003">
    <property type="protein sequence ID" value="TCC05899.1"/>
    <property type="molecule type" value="Genomic_DNA"/>
</dbReference>
<evidence type="ECO:0000259" key="6">
    <source>
        <dbReference type="PROSITE" id="PS50977"/>
    </source>
</evidence>